<dbReference type="eggNOG" id="COG2716">
    <property type="taxonomic scope" value="Bacteria"/>
</dbReference>
<dbReference type="InterPro" id="IPR002912">
    <property type="entry name" value="ACT_dom"/>
</dbReference>
<keyword evidence="3" id="KW-1185">Reference proteome</keyword>
<dbReference type="PANTHER" id="PTHR34875:SF6">
    <property type="entry name" value="UPF0237 PROTEIN MJ1558"/>
    <property type="match status" value="1"/>
</dbReference>
<evidence type="ECO:0000313" key="2">
    <source>
        <dbReference type="EMBL" id="ABC22423.1"/>
    </source>
</evidence>
<dbReference type="HOGENOM" id="CLU_1538889_0_0_5"/>
<dbReference type="STRING" id="269796.Rru_A1623"/>
<name>Q2RTX2_RHORT</name>
<evidence type="ECO:0000313" key="3">
    <source>
        <dbReference type="Proteomes" id="UP000001929"/>
    </source>
</evidence>
<dbReference type="Pfam" id="PF01842">
    <property type="entry name" value="ACT"/>
    <property type="match status" value="1"/>
</dbReference>
<accession>Q2RTX2</accession>
<dbReference type="EMBL" id="CP000230">
    <property type="protein sequence ID" value="ABC22423.1"/>
    <property type="molecule type" value="Genomic_DNA"/>
</dbReference>
<organism evidence="2 3">
    <name type="scientific">Rhodospirillum rubrum (strain ATCC 11170 / ATH 1.1.1 / DSM 467 / LMG 4362 / NCIMB 8255 / S1)</name>
    <dbReference type="NCBI Taxonomy" id="269796"/>
    <lineage>
        <taxon>Bacteria</taxon>
        <taxon>Pseudomonadati</taxon>
        <taxon>Pseudomonadota</taxon>
        <taxon>Alphaproteobacteria</taxon>
        <taxon>Rhodospirillales</taxon>
        <taxon>Rhodospirillaceae</taxon>
        <taxon>Rhodospirillum</taxon>
    </lineage>
</organism>
<dbReference type="PROSITE" id="PS51671">
    <property type="entry name" value="ACT"/>
    <property type="match status" value="2"/>
</dbReference>
<dbReference type="PANTHER" id="PTHR34875">
    <property type="entry name" value="UPF0237 PROTEIN MJ1558"/>
    <property type="match status" value="1"/>
</dbReference>
<dbReference type="Gene3D" id="3.30.70.260">
    <property type="match status" value="2"/>
</dbReference>
<dbReference type="InterPro" id="IPR050990">
    <property type="entry name" value="UPF0237/GcvR_regulator"/>
</dbReference>
<feature type="domain" description="ACT" evidence="1">
    <location>
        <begin position="6"/>
        <end position="83"/>
    </location>
</feature>
<sequence>MATTLRIALSCPDRTGLVAAVAGRLFDLGVDLADTSFATLGKAAEFTIVCDAPDSLSEADLREALVALPELEGADLWIDRFRLPEEGDGANAITHRVIVSGGDRPGLLTRLAEAFGDYGASIVRLDSQRLSEATGLRYAMRFEVRIADDREIACLATVKNTTEELGLSCSFERL</sequence>
<dbReference type="InterPro" id="IPR045865">
    <property type="entry name" value="ACT-like_dom_sf"/>
</dbReference>
<proteinExistence type="predicted"/>
<dbReference type="KEGG" id="rru:Rru_A1623"/>
<dbReference type="EnsemblBacteria" id="ABC22423">
    <property type="protein sequence ID" value="ABC22423"/>
    <property type="gene ID" value="Rru_A1623"/>
</dbReference>
<dbReference type="AlphaFoldDB" id="Q2RTX2"/>
<reference evidence="2 3" key="1">
    <citation type="journal article" date="2011" name="Stand. Genomic Sci.">
        <title>Complete genome sequence of Rhodospirillum rubrum type strain (S1).</title>
        <authorList>
            <person name="Munk A.C."/>
            <person name="Copeland A."/>
            <person name="Lucas S."/>
            <person name="Lapidus A."/>
            <person name="Del Rio T.G."/>
            <person name="Barry K."/>
            <person name="Detter J.C."/>
            <person name="Hammon N."/>
            <person name="Israni S."/>
            <person name="Pitluck S."/>
            <person name="Brettin T."/>
            <person name="Bruce D."/>
            <person name="Han C."/>
            <person name="Tapia R."/>
            <person name="Gilna P."/>
            <person name="Schmutz J."/>
            <person name="Larimer F."/>
            <person name="Land M."/>
            <person name="Kyrpides N.C."/>
            <person name="Mavromatis K."/>
            <person name="Richardson P."/>
            <person name="Rohde M."/>
            <person name="Goker M."/>
            <person name="Klenk H.P."/>
            <person name="Zhang Y."/>
            <person name="Roberts G.P."/>
            <person name="Reslewic S."/>
            <person name="Schwartz D.C."/>
        </authorList>
    </citation>
    <scope>NUCLEOTIDE SEQUENCE [LARGE SCALE GENOMIC DNA]</scope>
    <source>
        <strain evidence="3">ATCC 11170 / ATH 1.1.1 / DSM 467 / LMG 4362 / NCIMB 8255 / S1</strain>
    </source>
</reference>
<evidence type="ECO:0000259" key="1">
    <source>
        <dbReference type="PROSITE" id="PS51671"/>
    </source>
</evidence>
<dbReference type="Proteomes" id="UP000001929">
    <property type="component" value="Chromosome"/>
</dbReference>
<dbReference type="CDD" id="cd02116">
    <property type="entry name" value="ACT"/>
    <property type="match status" value="2"/>
</dbReference>
<dbReference type="SUPFAM" id="SSF55021">
    <property type="entry name" value="ACT-like"/>
    <property type="match status" value="2"/>
</dbReference>
<gene>
    <name evidence="2" type="ordered locus">Rru_A1623</name>
</gene>
<feature type="domain" description="ACT" evidence="1">
    <location>
        <begin position="96"/>
        <end position="174"/>
    </location>
</feature>
<dbReference type="PATRIC" id="fig|269796.9.peg.1701"/>
<protein>
    <submittedName>
        <fullName evidence="2">Amino acid-binding ACT</fullName>
    </submittedName>
</protein>
<dbReference type="RefSeq" id="WP_011389313.1">
    <property type="nucleotide sequence ID" value="NC_007643.1"/>
</dbReference>